<keyword evidence="1" id="KW-1185">Reference proteome</keyword>
<dbReference type="AlphaFoldDB" id="A0A915KQN4"/>
<proteinExistence type="predicted"/>
<evidence type="ECO:0000313" key="2">
    <source>
        <dbReference type="WBParaSite" id="nRc.2.0.1.t40390-RA"/>
    </source>
</evidence>
<accession>A0A915KQN4</accession>
<organism evidence="1 2">
    <name type="scientific">Romanomermis culicivorax</name>
    <name type="common">Nematode worm</name>
    <dbReference type="NCBI Taxonomy" id="13658"/>
    <lineage>
        <taxon>Eukaryota</taxon>
        <taxon>Metazoa</taxon>
        <taxon>Ecdysozoa</taxon>
        <taxon>Nematoda</taxon>
        <taxon>Enoplea</taxon>
        <taxon>Dorylaimia</taxon>
        <taxon>Mermithida</taxon>
        <taxon>Mermithoidea</taxon>
        <taxon>Mermithidae</taxon>
        <taxon>Romanomermis</taxon>
    </lineage>
</organism>
<sequence length="173" mass="19547">MLKHRESLKNVLQMGAKQLDCSILRIHFLDNLYKLAAQYSKAVLTPLACSDNYTCDDEIGENSVQEIISYCYGSVVKTLTHEKVAVYSVCSSNTAKCYSKCFLNRQLAKVFKIEQWLPNFGVFTGHLATLPMQTFKSNPGWKTWPIVTTRFCEALYFNQLDVTADKGARGVVL</sequence>
<name>A0A915KQN4_ROMCU</name>
<reference evidence="2" key="1">
    <citation type="submission" date="2022-11" db="UniProtKB">
        <authorList>
            <consortium name="WormBaseParasite"/>
        </authorList>
    </citation>
    <scope>IDENTIFICATION</scope>
</reference>
<dbReference type="WBParaSite" id="nRc.2.0.1.t40390-RA">
    <property type="protein sequence ID" value="nRc.2.0.1.t40390-RA"/>
    <property type="gene ID" value="nRc.2.0.1.g40390"/>
</dbReference>
<evidence type="ECO:0000313" key="1">
    <source>
        <dbReference type="Proteomes" id="UP000887565"/>
    </source>
</evidence>
<dbReference type="Proteomes" id="UP000887565">
    <property type="component" value="Unplaced"/>
</dbReference>
<protein>
    <submittedName>
        <fullName evidence="2">Uncharacterized protein</fullName>
    </submittedName>
</protein>